<protein>
    <recommendedName>
        <fullName evidence="3">HK97 gp10 family phage protein</fullName>
    </recommendedName>
</protein>
<evidence type="ECO:0000313" key="2">
    <source>
        <dbReference type="Proteomes" id="UP000824265"/>
    </source>
</evidence>
<evidence type="ECO:0000313" key="1">
    <source>
        <dbReference type="EMBL" id="HIW82638.1"/>
    </source>
</evidence>
<reference evidence="1" key="1">
    <citation type="journal article" date="2021" name="PeerJ">
        <title>Extensive microbial diversity within the chicken gut microbiome revealed by metagenomics and culture.</title>
        <authorList>
            <person name="Gilroy R."/>
            <person name="Ravi A."/>
            <person name="Getino M."/>
            <person name="Pursley I."/>
            <person name="Horton D.L."/>
            <person name="Alikhan N.F."/>
            <person name="Baker D."/>
            <person name="Gharbi K."/>
            <person name="Hall N."/>
            <person name="Watson M."/>
            <person name="Adriaenssens E.M."/>
            <person name="Foster-Nyarko E."/>
            <person name="Jarju S."/>
            <person name="Secka A."/>
            <person name="Antonio M."/>
            <person name="Oren A."/>
            <person name="Chaudhuri R.R."/>
            <person name="La Ragione R."/>
            <person name="Hildebrand F."/>
            <person name="Pallen M.J."/>
        </authorList>
    </citation>
    <scope>NUCLEOTIDE SEQUENCE</scope>
    <source>
        <strain evidence="1">CHK195-6426</strain>
    </source>
</reference>
<gene>
    <name evidence="1" type="ORF">H9742_14150</name>
</gene>
<proteinExistence type="predicted"/>
<reference evidence="1" key="2">
    <citation type="submission" date="2021-04" db="EMBL/GenBank/DDBJ databases">
        <authorList>
            <person name="Gilroy R."/>
        </authorList>
    </citation>
    <scope>NUCLEOTIDE SEQUENCE</scope>
    <source>
        <strain evidence="1">CHK195-6426</strain>
    </source>
</reference>
<organism evidence="1 2">
    <name type="scientific">Candidatus Acetatifactor stercoripullorum</name>
    <dbReference type="NCBI Taxonomy" id="2838414"/>
    <lineage>
        <taxon>Bacteria</taxon>
        <taxon>Bacillati</taxon>
        <taxon>Bacillota</taxon>
        <taxon>Clostridia</taxon>
        <taxon>Lachnospirales</taxon>
        <taxon>Lachnospiraceae</taxon>
        <taxon>Acetatifactor</taxon>
    </lineage>
</organism>
<comment type="caution">
    <text evidence="1">The sequence shown here is derived from an EMBL/GenBank/DDBJ whole genome shotgun (WGS) entry which is preliminary data.</text>
</comment>
<dbReference type="EMBL" id="DXGH01000073">
    <property type="protein sequence ID" value="HIW82638.1"/>
    <property type="molecule type" value="Genomic_DNA"/>
</dbReference>
<accession>A0A9D1R6X1</accession>
<sequence length="190" mass="21090">MAKRISFGLSVAEVQAAIKEIKAYQNDLNRKCEELCRRLTQEGIQIAQVHIGSSGFGKYVRLSSEITPEKAGCKAIVYMEDTTKIKSEWQTKEGVRSAEVSPMLMLEFGSGLKAENPANIPGVGTGTFPGGKHGNEPGWYYMDLEGNWHYSTGISPKMPMYYTGKELREKVVAIAKEILHKLSLCRIMAI</sequence>
<dbReference type="AlphaFoldDB" id="A0A9D1R6X1"/>
<evidence type="ECO:0008006" key="3">
    <source>
        <dbReference type="Google" id="ProtNLM"/>
    </source>
</evidence>
<name>A0A9D1R6X1_9FIRM</name>
<dbReference type="Proteomes" id="UP000824265">
    <property type="component" value="Unassembled WGS sequence"/>
</dbReference>